<sequence>MHPLVSDLSGLSNEELHKKHADLLTKYNQAFRFGPSSVIPQMQMILENYNSEIANRNRKLAEEMDKKSEKYKGTIDIQ</sequence>
<reference evidence="1" key="1">
    <citation type="submission" date="2020-04" db="EMBL/GenBank/DDBJ databases">
        <authorList>
            <person name="Chiriac C."/>
            <person name="Salcher M."/>
            <person name="Ghai R."/>
            <person name="Kavagutti S V."/>
        </authorList>
    </citation>
    <scope>NUCLEOTIDE SEQUENCE</scope>
</reference>
<organism evidence="1">
    <name type="scientific">uncultured Caudovirales phage</name>
    <dbReference type="NCBI Taxonomy" id="2100421"/>
    <lineage>
        <taxon>Viruses</taxon>
        <taxon>Duplodnaviria</taxon>
        <taxon>Heunggongvirae</taxon>
        <taxon>Uroviricota</taxon>
        <taxon>Caudoviricetes</taxon>
        <taxon>Peduoviridae</taxon>
        <taxon>Maltschvirus</taxon>
        <taxon>Maltschvirus maltsch</taxon>
    </lineage>
</organism>
<accession>A0A6J5LPC7</accession>
<proteinExistence type="predicted"/>
<evidence type="ECO:0000313" key="1">
    <source>
        <dbReference type="EMBL" id="CAB4133589.1"/>
    </source>
</evidence>
<name>A0A6J5LPC7_9CAUD</name>
<protein>
    <submittedName>
        <fullName evidence="1">Uncharacterized protein</fullName>
    </submittedName>
</protein>
<dbReference type="EMBL" id="LR796274">
    <property type="protein sequence ID" value="CAB4133589.1"/>
    <property type="molecule type" value="Genomic_DNA"/>
</dbReference>
<gene>
    <name evidence="1" type="ORF">UFOVP257_311</name>
</gene>